<dbReference type="Proteomes" id="UP000247523">
    <property type="component" value="Unassembled WGS sequence"/>
</dbReference>
<name>A0A318ERP8_9FIRM</name>
<accession>A0A318ERP8</accession>
<dbReference type="Pfam" id="PF13472">
    <property type="entry name" value="Lipase_GDSL_2"/>
    <property type="match status" value="1"/>
</dbReference>
<evidence type="ECO:0000313" key="2">
    <source>
        <dbReference type="EMBL" id="PXV89461.1"/>
    </source>
</evidence>
<dbReference type="PANTHER" id="PTHR34407:SF1">
    <property type="entry name" value="SGNH HYDROLASE-TYPE ESTERASE DOMAIN-CONTAINING PROTEIN"/>
    <property type="match status" value="1"/>
</dbReference>
<reference evidence="2 3" key="1">
    <citation type="submission" date="2018-05" db="EMBL/GenBank/DDBJ databases">
        <title>Genomic Encyclopedia of Type Strains, Phase IV (KMG-IV): sequencing the most valuable type-strain genomes for metagenomic binning, comparative biology and taxonomic classification.</title>
        <authorList>
            <person name="Goeker M."/>
        </authorList>
    </citation>
    <scope>NUCLEOTIDE SEQUENCE [LARGE SCALE GENOMIC DNA]</scope>
    <source>
        <strain evidence="2 3">DSM 28816</strain>
    </source>
</reference>
<gene>
    <name evidence="2" type="ORF">C8E03_106112</name>
</gene>
<dbReference type="Gene3D" id="3.40.50.1110">
    <property type="entry name" value="SGNH hydrolase"/>
    <property type="match status" value="1"/>
</dbReference>
<sequence>MSHKENSGIVYQGNLYRLKKLMKLAKQGGEFTIGFIGGSITQGSLATAPTKCYAYLVYEWWTKTFPQSKFHYVNGGIGATNSLYGAARAWRDVLVYRPDFVVVDFSVNDEFTSFFQETYEGVIRKVYAAEKSPAVLVLNNVFYDTGVNAQDYHNEIAKYYQIPCVSMKESLYAQIIQGTLERSLMTQDNLHPNDKGHALLAEELTALLEAVYQDLDIEDIKALYPKQPFTANRYENAKLYQIQNSVPILDGFHVDTREKMGMLDLYKNGWIGGKRGDSITFKINASVISIQYLKSITKPRPVAEAIIDGDKEHTVKLDANFEETWGDCLYLQNVWNKDKKEMHEVEIKIIESHEDDKGFFYLVSLITD</sequence>
<dbReference type="CDD" id="cd00229">
    <property type="entry name" value="SGNH_hydrolase"/>
    <property type="match status" value="1"/>
</dbReference>
<dbReference type="PANTHER" id="PTHR34407">
    <property type="entry name" value="EXPRESSED PROTEIN"/>
    <property type="match status" value="1"/>
</dbReference>
<feature type="domain" description="SGNH hydrolase-type esterase" evidence="1">
    <location>
        <begin position="35"/>
        <end position="199"/>
    </location>
</feature>
<dbReference type="EMBL" id="QICS01000006">
    <property type="protein sequence ID" value="PXV89461.1"/>
    <property type="molecule type" value="Genomic_DNA"/>
</dbReference>
<proteinExistence type="predicted"/>
<evidence type="ECO:0000259" key="1">
    <source>
        <dbReference type="Pfam" id="PF13472"/>
    </source>
</evidence>
<evidence type="ECO:0000313" key="3">
    <source>
        <dbReference type="Proteomes" id="UP000247523"/>
    </source>
</evidence>
<comment type="caution">
    <text evidence="2">The sequence shown here is derived from an EMBL/GenBank/DDBJ whole genome shotgun (WGS) entry which is preliminary data.</text>
</comment>
<dbReference type="RefSeq" id="WP_110291207.1">
    <property type="nucleotide sequence ID" value="NZ_QICS01000006.1"/>
</dbReference>
<protein>
    <submittedName>
        <fullName evidence="2">Lysophospholipase L1-like esterase</fullName>
    </submittedName>
</protein>
<dbReference type="InterPro" id="IPR036514">
    <property type="entry name" value="SGNH_hydro_sf"/>
</dbReference>
<dbReference type="SUPFAM" id="SSF52266">
    <property type="entry name" value="SGNH hydrolase"/>
    <property type="match status" value="1"/>
</dbReference>
<organism evidence="2 3">
    <name type="scientific">Lachnotalea glycerini</name>
    <dbReference type="NCBI Taxonomy" id="1763509"/>
    <lineage>
        <taxon>Bacteria</taxon>
        <taxon>Bacillati</taxon>
        <taxon>Bacillota</taxon>
        <taxon>Clostridia</taxon>
        <taxon>Lachnospirales</taxon>
        <taxon>Lachnospiraceae</taxon>
        <taxon>Lachnotalea</taxon>
    </lineage>
</organism>
<dbReference type="InterPro" id="IPR013830">
    <property type="entry name" value="SGNH_hydro"/>
</dbReference>
<dbReference type="AlphaFoldDB" id="A0A318ERP8"/>